<gene>
    <name evidence="2" type="ORF">GOBAR_AA02537</name>
</gene>
<dbReference type="OrthoDB" id="431626at2759"/>
<dbReference type="EMBL" id="KZ662876">
    <property type="protein sequence ID" value="PPS18042.1"/>
    <property type="molecule type" value="Genomic_DNA"/>
</dbReference>
<dbReference type="PANTHER" id="PTHR10997">
    <property type="entry name" value="IMPORTIN-7, 8, 11"/>
    <property type="match status" value="1"/>
</dbReference>
<proteinExistence type="predicted"/>
<dbReference type="InterPro" id="IPR011989">
    <property type="entry name" value="ARM-like"/>
</dbReference>
<reference evidence="2 3" key="1">
    <citation type="submission" date="2015-01" db="EMBL/GenBank/DDBJ databases">
        <title>Genome of allotetraploid Gossypium barbadense reveals genomic plasticity and fiber elongation in cotton evolution.</title>
        <authorList>
            <person name="Chen X."/>
            <person name="Liu X."/>
            <person name="Zhao B."/>
            <person name="Zheng H."/>
            <person name="Hu Y."/>
            <person name="Lu G."/>
            <person name="Yang C."/>
            <person name="Chen J."/>
            <person name="Shan C."/>
            <person name="Zhang L."/>
            <person name="Zhou Y."/>
            <person name="Wang L."/>
            <person name="Guo W."/>
            <person name="Bai Y."/>
            <person name="Ruan J."/>
            <person name="Shangguan X."/>
            <person name="Mao Y."/>
            <person name="Jiang J."/>
            <person name="Zhu Y."/>
            <person name="Lei J."/>
            <person name="Kang H."/>
            <person name="Chen S."/>
            <person name="He X."/>
            <person name="Wang R."/>
            <person name="Wang Y."/>
            <person name="Chen J."/>
            <person name="Wang L."/>
            <person name="Yu S."/>
            <person name="Wang B."/>
            <person name="Wei J."/>
            <person name="Song S."/>
            <person name="Lu X."/>
            <person name="Gao Z."/>
            <person name="Gu W."/>
            <person name="Deng X."/>
            <person name="Ma D."/>
            <person name="Wang S."/>
            <person name="Liang W."/>
            <person name="Fang L."/>
            <person name="Cai C."/>
            <person name="Zhu X."/>
            <person name="Zhou B."/>
            <person name="Zhang Y."/>
            <person name="Chen Z."/>
            <person name="Xu S."/>
            <person name="Zhu R."/>
            <person name="Wang S."/>
            <person name="Zhang T."/>
            <person name="Zhao G."/>
        </authorList>
    </citation>
    <scope>NUCLEOTIDE SEQUENCE [LARGE SCALE GENOMIC DNA]</scope>
    <source>
        <strain evidence="3">cv. Xinhai21</strain>
        <tissue evidence="2">Leaf</tissue>
    </source>
</reference>
<protein>
    <recommendedName>
        <fullName evidence="4">Importin N-terminal domain-containing protein</fullName>
    </recommendedName>
</protein>
<dbReference type="GO" id="GO:0005829">
    <property type="term" value="C:cytosol"/>
    <property type="evidence" value="ECO:0007669"/>
    <property type="project" value="TreeGrafter"/>
</dbReference>
<feature type="chain" id="PRO_5015181354" description="Importin N-terminal domain-containing protein" evidence="1">
    <location>
        <begin position="23"/>
        <end position="126"/>
    </location>
</feature>
<accession>A0A2P5YR47</accession>
<dbReference type="GO" id="GO:0006606">
    <property type="term" value="P:protein import into nucleus"/>
    <property type="evidence" value="ECO:0007669"/>
    <property type="project" value="TreeGrafter"/>
</dbReference>
<evidence type="ECO:0008006" key="4">
    <source>
        <dbReference type="Google" id="ProtNLM"/>
    </source>
</evidence>
<dbReference type="Proteomes" id="UP000239757">
    <property type="component" value="Unassembled WGS sequence"/>
</dbReference>
<name>A0A2P5YR47_GOSBA</name>
<evidence type="ECO:0000313" key="3">
    <source>
        <dbReference type="Proteomes" id="UP000239757"/>
    </source>
</evidence>
<dbReference type="AlphaFoldDB" id="A0A2P5YR47"/>
<keyword evidence="1" id="KW-0732">Signal</keyword>
<dbReference type="SUPFAM" id="SSF48371">
    <property type="entry name" value="ARM repeat"/>
    <property type="match status" value="1"/>
</dbReference>
<evidence type="ECO:0000256" key="1">
    <source>
        <dbReference type="SAM" id="SignalP"/>
    </source>
</evidence>
<sequence>MKGSGPLVVTVLVASTVALTLSSSAGVQHVSFSPTSSNQIGPLRCWPGGLCLSRSIGDMDVGEFIVPVPYIKQVKAVIRRLLLSTLDDPNRKLSTAISMVVAAIAVYDWPESWPDLLPFLLKLIGD</sequence>
<dbReference type="GO" id="GO:0005635">
    <property type="term" value="C:nuclear envelope"/>
    <property type="evidence" value="ECO:0007669"/>
    <property type="project" value="TreeGrafter"/>
</dbReference>
<organism evidence="2 3">
    <name type="scientific">Gossypium barbadense</name>
    <name type="common">Sea Island cotton</name>
    <name type="synonym">Hibiscus barbadensis</name>
    <dbReference type="NCBI Taxonomy" id="3634"/>
    <lineage>
        <taxon>Eukaryota</taxon>
        <taxon>Viridiplantae</taxon>
        <taxon>Streptophyta</taxon>
        <taxon>Embryophyta</taxon>
        <taxon>Tracheophyta</taxon>
        <taxon>Spermatophyta</taxon>
        <taxon>Magnoliopsida</taxon>
        <taxon>eudicotyledons</taxon>
        <taxon>Gunneridae</taxon>
        <taxon>Pentapetalae</taxon>
        <taxon>rosids</taxon>
        <taxon>malvids</taxon>
        <taxon>Malvales</taxon>
        <taxon>Malvaceae</taxon>
        <taxon>Malvoideae</taxon>
        <taxon>Gossypium</taxon>
    </lineage>
</organism>
<feature type="signal peptide" evidence="1">
    <location>
        <begin position="1"/>
        <end position="22"/>
    </location>
</feature>
<dbReference type="InterPro" id="IPR016024">
    <property type="entry name" value="ARM-type_fold"/>
</dbReference>
<dbReference type="Gene3D" id="1.25.10.10">
    <property type="entry name" value="Leucine-rich Repeat Variant"/>
    <property type="match status" value="1"/>
</dbReference>
<dbReference type="PANTHER" id="PTHR10997:SF9">
    <property type="entry name" value="IMPORTIN-9"/>
    <property type="match status" value="1"/>
</dbReference>
<evidence type="ECO:0000313" key="2">
    <source>
        <dbReference type="EMBL" id="PPS18042.1"/>
    </source>
</evidence>